<gene>
    <name evidence="2" type="ORF">CgunFtcFv8_009135</name>
</gene>
<sequence length="88" mass="10073">MVHENIDPQSDQRETQHEHEGLRYYRETHTHHLLMEDDTKRPSCFSKRLSPDTRSISLLNSVSSSEEPDPGRCTFPLSADADLVSIGH</sequence>
<name>A0AAN8HFU8_CHAGU</name>
<keyword evidence="3" id="KW-1185">Reference proteome</keyword>
<dbReference type="EMBL" id="JAURVH010001527">
    <property type="protein sequence ID" value="KAK5914719.1"/>
    <property type="molecule type" value="Genomic_DNA"/>
</dbReference>
<protein>
    <submittedName>
        <fullName evidence="2">Uncharacterized protein</fullName>
    </submittedName>
</protein>
<reference evidence="2 3" key="1">
    <citation type="journal article" date="2023" name="Mol. Biol. Evol.">
        <title>Genomics of Secondarily Temperate Adaptation in the Only Non-Antarctic Icefish.</title>
        <authorList>
            <person name="Rivera-Colon A.G."/>
            <person name="Rayamajhi N."/>
            <person name="Minhas B.F."/>
            <person name="Madrigal G."/>
            <person name="Bilyk K.T."/>
            <person name="Yoon V."/>
            <person name="Hune M."/>
            <person name="Gregory S."/>
            <person name="Cheng C.H.C."/>
            <person name="Catchen J.M."/>
        </authorList>
    </citation>
    <scope>NUCLEOTIDE SEQUENCE [LARGE SCALE GENOMIC DNA]</scope>
    <source>
        <tissue evidence="2">White muscle</tissue>
    </source>
</reference>
<evidence type="ECO:0000313" key="3">
    <source>
        <dbReference type="Proteomes" id="UP001331515"/>
    </source>
</evidence>
<organism evidence="2 3">
    <name type="scientific">Champsocephalus gunnari</name>
    <name type="common">Mackerel icefish</name>
    <dbReference type="NCBI Taxonomy" id="52237"/>
    <lineage>
        <taxon>Eukaryota</taxon>
        <taxon>Metazoa</taxon>
        <taxon>Chordata</taxon>
        <taxon>Craniata</taxon>
        <taxon>Vertebrata</taxon>
        <taxon>Euteleostomi</taxon>
        <taxon>Actinopterygii</taxon>
        <taxon>Neopterygii</taxon>
        <taxon>Teleostei</taxon>
        <taxon>Neoteleostei</taxon>
        <taxon>Acanthomorphata</taxon>
        <taxon>Eupercaria</taxon>
        <taxon>Perciformes</taxon>
        <taxon>Notothenioidei</taxon>
        <taxon>Channichthyidae</taxon>
        <taxon>Champsocephalus</taxon>
    </lineage>
</organism>
<dbReference type="AlphaFoldDB" id="A0AAN8HFU8"/>
<comment type="caution">
    <text evidence="2">The sequence shown here is derived from an EMBL/GenBank/DDBJ whole genome shotgun (WGS) entry which is preliminary data.</text>
</comment>
<accession>A0AAN8HFU8</accession>
<dbReference type="Proteomes" id="UP001331515">
    <property type="component" value="Unassembled WGS sequence"/>
</dbReference>
<proteinExistence type="predicted"/>
<feature type="region of interest" description="Disordered" evidence="1">
    <location>
        <begin position="1"/>
        <end position="26"/>
    </location>
</feature>
<evidence type="ECO:0000313" key="2">
    <source>
        <dbReference type="EMBL" id="KAK5914719.1"/>
    </source>
</evidence>
<evidence type="ECO:0000256" key="1">
    <source>
        <dbReference type="SAM" id="MobiDB-lite"/>
    </source>
</evidence>